<evidence type="ECO:0000256" key="3">
    <source>
        <dbReference type="ARBA" id="ARBA00022692"/>
    </source>
</evidence>
<name>A0A3E0H414_9GAMM</name>
<evidence type="ECO:0000313" key="7">
    <source>
        <dbReference type="EMBL" id="REH37965.1"/>
    </source>
</evidence>
<reference evidence="7 8" key="1">
    <citation type="submission" date="2018-08" db="EMBL/GenBank/DDBJ databases">
        <title>Genomic Encyclopedia of Type Strains, Phase IV (KMG-IV): sequencing the most valuable type-strain genomes for metagenomic binning, comparative biology and taxonomic classification.</title>
        <authorList>
            <person name="Goeker M."/>
        </authorList>
    </citation>
    <scope>NUCLEOTIDE SEQUENCE [LARGE SCALE GENOMIC DNA]</scope>
    <source>
        <strain evidence="7 8">DSM 26022</strain>
    </source>
</reference>
<feature type="transmembrane region" description="Helical" evidence="6">
    <location>
        <begin position="6"/>
        <end position="28"/>
    </location>
</feature>
<keyword evidence="5 6" id="KW-0472">Membrane</keyword>
<dbReference type="EMBL" id="QUNR01000003">
    <property type="protein sequence ID" value="REH37965.1"/>
    <property type="molecule type" value="Genomic_DNA"/>
</dbReference>
<keyword evidence="4 6" id="KW-1133">Transmembrane helix</keyword>
<organism evidence="7 8">
    <name type="scientific">Paraperlucidibaca baekdonensis</name>
    <dbReference type="NCBI Taxonomy" id="748120"/>
    <lineage>
        <taxon>Bacteria</taxon>
        <taxon>Pseudomonadati</taxon>
        <taxon>Pseudomonadota</taxon>
        <taxon>Gammaproteobacteria</taxon>
        <taxon>Moraxellales</taxon>
        <taxon>Moraxellaceae</taxon>
        <taxon>Paraperlucidibaca</taxon>
    </lineage>
</organism>
<gene>
    <name evidence="7" type="ORF">DFR26_1751</name>
</gene>
<keyword evidence="2" id="KW-1003">Cell membrane</keyword>
<evidence type="ECO:0000256" key="5">
    <source>
        <dbReference type="ARBA" id="ARBA00023136"/>
    </source>
</evidence>
<accession>A0A3E0H414</accession>
<dbReference type="Pfam" id="PF01810">
    <property type="entry name" value="LysE"/>
    <property type="match status" value="1"/>
</dbReference>
<evidence type="ECO:0000256" key="6">
    <source>
        <dbReference type="SAM" id="Phobius"/>
    </source>
</evidence>
<evidence type="ECO:0000256" key="4">
    <source>
        <dbReference type="ARBA" id="ARBA00022989"/>
    </source>
</evidence>
<dbReference type="OrthoDB" id="581870at2"/>
<evidence type="ECO:0000256" key="2">
    <source>
        <dbReference type="ARBA" id="ARBA00022475"/>
    </source>
</evidence>
<dbReference type="Proteomes" id="UP000256774">
    <property type="component" value="Unassembled WGS sequence"/>
</dbReference>
<evidence type="ECO:0000256" key="1">
    <source>
        <dbReference type="ARBA" id="ARBA00004651"/>
    </source>
</evidence>
<proteinExistence type="predicted"/>
<sequence length="205" mass="21313">MGTFEALTLFLVMLPLAAMPSSSVALVVARSVSSGRASGVFSALGIVAGDLIFVAMALVGMSVLAEWLGALFSVAKYCGGIYLIWLGVGILRSKSSLETQSIPTSKASYVADFLAGIFLTLGDVKAILFYASLFPTLIDMKQVGLSEAVAIGLITIVTVGGVKLTYAIFASRIVESLRHKVSSDLPRKLGGTLMIGCGSVLVTKA</sequence>
<dbReference type="RefSeq" id="WP_116208552.1">
    <property type="nucleotide sequence ID" value="NZ_QUNR01000003.1"/>
</dbReference>
<comment type="caution">
    <text evidence="7">The sequence shown here is derived from an EMBL/GenBank/DDBJ whole genome shotgun (WGS) entry which is preliminary data.</text>
</comment>
<dbReference type="InterPro" id="IPR001123">
    <property type="entry name" value="LeuE-type"/>
</dbReference>
<comment type="subcellular location">
    <subcellularLocation>
        <location evidence="1">Cell membrane</location>
        <topology evidence="1">Multi-pass membrane protein</topology>
    </subcellularLocation>
</comment>
<protein>
    <submittedName>
        <fullName evidence="7">Threonine/homoserine/homoserine lactone efflux protein</fullName>
    </submittedName>
</protein>
<dbReference type="AlphaFoldDB" id="A0A3E0H414"/>
<dbReference type="PANTHER" id="PTHR30086:SF20">
    <property type="entry name" value="ARGININE EXPORTER PROTEIN ARGO-RELATED"/>
    <property type="match status" value="1"/>
</dbReference>
<feature type="transmembrane region" description="Helical" evidence="6">
    <location>
        <begin position="67"/>
        <end position="88"/>
    </location>
</feature>
<keyword evidence="3 6" id="KW-0812">Transmembrane</keyword>
<feature type="transmembrane region" description="Helical" evidence="6">
    <location>
        <begin position="109"/>
        <end position="128"/>
    </location>
</feature>
<keyword evidence="8" id="KW-1185">Reference proteome</keyword>
<evidence type="ECO:0000313" key="8">
    <source>
        <dbReference type="Proteomes" id="UP000256774"/>
    </source>
</evidence>
<dbReference type="PANTHER" id="PTHR30086">
    <property type="entry name" value="ARGININE EXPORTER PROTEIN ARGO"/>
    <property type="match status" value="1"/>
</dbReference>
<dbReference type="GO" id="GO:0015171">
    <property type="term" value="F:amino acid transmembrane transporter activity"/>
    <property type="evidence" value="ECO:0007669"/>
    <property type="project" value="TreeGrafter"/>
</dbReference>
<dbReference type="GO" id="GO:0005886">
    <property type="term" value="C:plasma membrane"/>
    <property type="evidence" value="ECO:0007669"/>
    <property type="project" value="UniProtKB-SubCell"/>
</dbReference>
<feature type="transmembrane region" description="Helical" evidence="6">
    <location>
        <begin position="148"/>
        <end position="169"/>
    </location>
</feature>
<feature type="transmembrane region" description="Helical" evidence="6">
    <location>
        <begin position="40"/>
        <end position="61"/>
    </location>
</feature>